<feature type="non-terminal residue" evidence="2">
    <location>
        <position position="136"/>
    </location>
</feature>
<evidence type="ECO:0000256" key="1">
    <source>
        <dbReference type="SAM" id="MobiDB-lite"/>
    </source>
</evidence>
<evidence type="ECO:0000313" key="2">
    <source>
        <dbReference type="EMBL" id="CAA9237936.1"/>
    </source>
</evidence>
<feature type="region of interest" description="Disordered" evidence="1">
    <location>
        <begin position="1"/>
        <end position="65"/>
    </location>
</feature>
<feature type="compositionally biased region" description="Basic and acidic residues" evidence="1">
    <location>
        <begin position="1"/>
        <end position="17"/>
    </location>
</feature>
<dbReference type="EMBL" id="CADCTL010000103">
    <property type="protein sequence ID" value="CAA9237936.1"/>
    <property type="molecule type" value="Genomic_DNA"/>
</dbReference>
<dbReference type="AlphaFoldDB" id="A0A6J4I0M6"/>
<reference evidence="2" key="1">
    <citation type="submission" date="2020-02" db="EMBL/GenBank/DDBJ databases">
        <authorList>
            <person name="Meier V. D."/>
        </authorList>
    </citation>
    <scope>NUCLEOTIDE SEQUENCE</scope>
    <source>
        <strain evidence="2">AVDCRST_MAG04</strain>
    </source>
</reference>
<protein>
    <submittedName>
        <fullName evidence="2">Uncharacterized protein</fullName>
    </submittedName>
</protein>
<organism evidence="2">
    <name type="scientific">uncultured Acetobacteraceae bacterium</name>
    <dbReference type="NCBI Taxonomy" id="169975"/>
    <lineage>
        <taxon>Bacteria</taxon>
        <taxon>Pseudomonadati</taxon>
        <taxon>Pseudomonadota</taxon>
        <taxon>Alphaproteobacteria</taxon>
        <taxon>Acetobacterales</taxon>
        <taxon>Acetobacteraceae</taxon>
        <taxon>environmental samples</taxon>
    </lineage>
</organism>
<name>A0A6J4I0M6_9PROT</name>
<feature type="compositionally biased region" description="Low complexity" evidence="1">
    <location>
        <begin position="101"/>
        <end position="110"/>
    </location>
</feature>
<sequence>ADPDRRRRDVDRLDADRQPGTWRALRDGAGFDDGRSSGAVRISAAGARAARHQPPGRQQRRGRGARALQAVGRAVHLRQWADDGGAEGERRCARLHPQALRGPNGAAQRRGGARGDEWRQAHRRARGLRTVSRGRV</sequence>
<feature type="compositionally biased region" description="Low complexity" evidence="1">
    <location>
        <begin position="36"/>
        <end position="57"/>
    </location>
</feature>
<feature type="compositionally biased region" description="Basic residues" evidence="1">
    <location>
        <begin position="121"/>
        <end position="136"/>
    </location>
</feature>
<feature type="non-terminal residue" evidence="2">
    <location>
        <position position="1"/>
    </location>
</feature>
<feature type="region of interest" description="Disordered" evidence="1">
    <location>
        <begin position="96"/>
        <end position="136"/>
    </location>
</feature>
<accession>A0A6J4I0M6</accession>
<gene>
    <name evidence="2" type="ORF">AVDCRST_MAG04-1470</name>
</gene>
<proteinExistence type="predicted"/>